<dbReference type="PROSITE" id="PS51707">
    <property type="entry name" value="CYTH"/>
    <property type="match status" value="1"/>
</dbReference>
<dbReference type="InterPro" id="IPR033469">
    <property type="entry name" value="CYTH-like_dom_sf"/>
</dbReference>
<dbReference type="Proteomes" id="UP000331127">
    <property type="component" value="Unassembled WGS sequence"/>
</dbReference>
<dbReference type="PANTHER" id="PTHR21028:SF2">
    <property type="entry name" value="CYTH DOMAIN-CONTAINING PROTEIN"/>
    <property type="match status" value="1"/>
</dbReference>
<reference evidence="2 3" key="1">
    <citation type="submission" date="2019-10" db="EMBL/GenBank/DDBJ databases">
        <title>Whole genome shotgun sequence of Acrocarpospora macrocephala NBRC 16266.</title>
        <authorList>
            <person name="Ichikawa N."/>
            <person name="Kimura A."/>
            <person name="Kitahashi Y."/>
            <person name="Komaki H."/>
            <person name="Oguchi A."/>
        </authorList>
    </citation>
    <scope>NUCLEOTIDE SEQUENCE [LARGE SCALE GENOMIC DNA]</scope>
    <source>
        <strain evidence="2 3">NBRC 16266</strain>
    </source>
</reference>
<evidence type="ECO:0000259" key="1">
    <source>
        <dbReference type="PROSITE" id="PS51707"/>
    </source>
</evidence>
<protein>
    <recommendedName>
        <fullName evidence="1">CYTH domain-containing protein</fullName>
    </recommendedName>
</protein>
<gene>
    <name evidence="2" type="ORF">Amac_021850</name>
</gene>
<organism evidence="2 3">
    <name type="scientific">Acrocarpospora macrocephala</name>
    <dbReference type="NCBI Taxonomy" id="150177"/>
    <lineage>
        <taxon>Bacteria</taxon>
        <taxon>Bacillati</taxon>
        <taxon>Actinomycetota</taxon>
        <taxon>Actinomycetes</taxon>
        <taxon>Streptosporangiales</taxon>
        <taxon>Streptosporangiaceae</taxon>
        <taxon>Acrocarpospora</taxon>
    </lineage>
</organism>
<evidence type="ECO:0000313" key="2">
    <source>
        <dbReference type="EMBL" id="GES08589.1"/>
    </source>
</evidence>
<dbReference type="AlphaFoldDB" id="A0A5M3WKA4"/>
<evidence type="ECO:0000313" key="3">
    <source>
        <dbReference type="Proteomes" id="UP000331127"/>
    </source>
</evidence>
<keyword evidence="3" id="KW-1185">Reference proteome</keyword>
<dbReference type="CDD" id="cd07890">
    <property type="entry name" value="CYTH-like_AC_IV-like"/>
    <property type="match status" value="1"/>
</dbReference>
<feature type="domain" description="CYTH" evidence="1">
    <location>
        <begin position="26"/>
        <end position="200"/>
    </location>
</feature>
<dbReference type="PANTHER" id="PTHR21028">
    <property type="entry name" value="SI:CH211-156B7.4"/>
    <property type="match status" value="1"/>
</dbReference>
<dbReference type="Gene3D" id="2.40.320.10">
    <property type="entry name" value="Hypothetical Protein Pfu-838710-001"/>
    <property type="match status" value="1"/>
</dbReference>
<dbReference type="InterPro" id="IPR023577">
    <property type="entry name" value="CYTH_domain"/>
</dbReference>
<dbReference type="SUPFAM" id="SSF55154">
    <property type="entry name" value="CYTH-like phosphatases"/>
    <property type="match status" value="1"/>
</dbReference>
<dbReference type="EMBL" id="BLAE01000011">
    <property type="protein sequence ID" value="GES08589.1"/>
    <property type="molecule type" value="Genomic_DNA"/>
</dbReference>
<name>A0A5M3WKA4_9ACTN</name>
<comment type="caution">
    <text evidence="2">The sequence shown here is derived from an EMBL/GenBank/DDBJ whole genome shotgun (WGS) entry which is preliminary data.</text>
</comment>
<accession>A0A5M3WKA4</accession>
<proteinExistence type="predicted"/>
<dbReference type="NCBIfam" id="TIGR00318">
    <property type="entry name" value="cyaB"/>
    <property type="match status" value="1"/>
</dbReference>
<dbReference type="InterPro" id="IPR008173">
    <property type="entry name" value="Adenylyl_cyclase_CyaB"/>
</dbReference>
<dbReference type="Pfam" id="PF01928">
    <property type="entry name" value="CYTH"/>
    <property type="match status" value="1"/>
</dbReference>
<dbReference type="SMART" id="SM01118">
    <property type="entry name" value="CYTH"/>
    <property type="match status" value="1"/>
</dbReference>
<sequence length="205" mass="22654">MSGFPKEVPARLHATEVSGDTGAARVQEIEVKYRLFDLPGLERALVERGLVLSAPIFQDDQAYAHPDWAYGQSKIGVPFARLRTQDGRHLFTVKTPLANELACLEHESEVADRDQMHQAILQMGFQPTVRIVKTRRTAHVAGMALCVDEVEHAGQFLEIEKVLDTNESGTAAQEHLDTFARSFGVALERTTDTYDSLVRAALAPA</sequence>